<dbReference type="PRINTS" id="PR01959">
    <property type="entry name" value="SBIMPHPHTASE"/>
</dbReference>
<dbReference type="OrthoDB" id="9785695at2"/>
<dbReference type="Proteomes" id="UP000233293">
    <property type="component" value="Unassembled WGS sequence"/>
</dbReference>
<dbReference type="PROSITE" id="PS00629">
    <property type="entry name" value="IMP_1"/>
    <property type="match status" value="1"/>
</dbReference>
<dbReference type="PROSITE" id="PS00630">
    <property type="entry name" value="IMP_2"/>
    <property type="match status" value="1"/>
</dbReference>
<evidence type="ECO:0000256" key="6">
    <source>
        <dbReference type="ARBA" id="ARBA00022723"/>
    </source>
</evidence>
<evidence type="ECO:0000313" key="12">
    <source>
        <dbReference type="Proteomes" id="UP000233293"/>
    </source>
</evidence>
<dbReference type="InterPro" id="IPR022337">
    <property type="entry name" value="Inositol_monophosphatase_SuhB"/>
</dbReference>
<proteinExistence type="inferred from homology"/>
<dbReference type="GO" id="GO:0046854">
    <property type="term" value="P:phosphatidylinositol phosphate biosynthetic process"/>
    <property type="evidence" value="ECO:0007669"/>
    <property type="project" value="InterPro"/>
</dbReference>
<dbReference type="InterPro" id="IPR000760">
    <property type="entry name" value="Inositol_monophosphatase-like"/>
</dbReference>
<dbReference type="Gene3D" id="3.30.540.10">
    <property type="entry name" value="Fructose-1,6-Bisphosphatase, subunit A, domain 1"/>
    <property type="match status" value="1"/>
</dbReference>
<sequence length="274" mass="29644">MSGYELSSLPPRDITDRQDLMHGLVKEAGALALQYFRDQTRLQIESKGTQDFVTAADRAVENMLVGRIGEAFPDDAVIGEEGGVRGEASDGRAVWIIDPIDGTSNFARGLPFWAVSVALMVGGEIELGWILDPVTGELFSARRGAGCRCDGQPARVSDVISPERARINLGFTFRRKPEFFLTAIDRMVANKCDWTRLGSAALSLAYVACGRLDGYWAPFVNAWDVAAGICLVKEAGGFVSGFLDGDGLRRGNPILAATPGMADFFRSHLHDLEG</sequence>
<evidence type="ECO:0000256" key="7">
    <source>
        <dbReference type="ARBA" id="ARBA00022801"/>
    </source>
</evidence>
<dbReference type="InterPro" id="IPR020550">
    <property type="entry name" value="Inositol_monophosphatase_CS"/>
</dbReference>
<dbReference type="RefSeq" id="WP_101251546.1">
    <property type="nucleotide sequence ID" value="NZ_PIUM01000018.1"/>
</dbReference>
<evidence type="ECO:0000256" key="2">
    <source>
        <dbReference type="ARBA" id="ARBA00001946"/>
    </source>
</evidence>
<comment type="catalytic activity">
    <reaction evidence="1 10">
        <text>a myo-inositol phosphate + H2O = myo-inositol + phosphate</text>
        <dbReference type="Rhea" id="RHEA:24056"/>
        <dbReference type="ChEBI" id="CHEBI:15377"/>
        <dbReference type="ChEBI" id="CHEBI:17268"/>
        <dbReference type="ChEBI" id="CHEBI:43474"/>
        <dbReference type="ChEBI" id="CHEBI:84139"/>
        <dbReference type="EC" id="3.1.3.25"/>
    </reaction>
</comment>
<dbReference type="AlphaFoldDB" id="A0A2N3PTG8"/>
<keyword evidence="12" id="KW-1185">Reference proteome</keyword>
<dbReference type="GO" id="GO:0006020">
    <property type="term" value="P:inositol metabolic process"/>
    <property type="evidence" value="ECO:0007669"/>
    <property type="project" value="TreeGrafter"/>
</dbReference>
<evidence type="ECO:0000256" key="1">
    <source>
        <dbReference type="ARBA" id="ARBA00001033"/>
    </source>
</evidence>
<gene>
    <name evidence="11" type="ORF">CWS72_15615</name>
</gene>
<feature type="binding site" evidence="9">
    <location>
        <position position="224"/>
    </location>
    <ligand>
        <name>Mg(2+)</name>
        <dbReference type="ChEBI" id="CHEBI:18420"/>
        <label>1</label>
        <note>catalytic</note>
    </ligand>
</feature>
<dbReference type="EC" id="3.1.3.25" evidence="4 10"/>
<dbReference type="PANTHER" id="PTHR20854">
    <property type="entry name" value="INOSITOL MONOPHOSPHATASE"/>
    <property type="match status" value="1"/>
</dbReference>
<comment type="similarity">
    <text evidence="3 10">Belongs to the inositol monophosphatase superfamily.</text>
</comment>
<comment type="caution">
    <text evidence="11">The sequence shown here is derived from an EMBL/GenBank/DDBJ whole genome shotgun (WGS) entry which is preliminary data.</text>
</comment>
<feature type="binding site" evidence="9">
    <location>
        <position position="98"/>
    </location>
    <ligand>
        <name>Mg(2+)</name>
        <dbReference type="ChEBI" id="CHEBI:18420"/>
        <label>1</label>
        <note>catalytic</note>
    </ligand>
</feature>
<feature type="binding site" evidence="9">
    <location>
        <position position="80"/>
    </location>
    <ligand>
        <name>Mg(2+)</name>
        <dbReference type="ChEBI" id="CHEBI:18420"/>
        <label>1</label>
        <note>catalytic</note>
    </ligand>
</feature>
<evidence type="ECO:0000256" key="8">
    <source>
        <dbReference type="ARBA" id="ARBA00022842"/>
    </source>
</evidence>
<name>A0A2N3PTG8_9PROT</name>
<evidence type="ECO:0000256" key="9">
    <source>
        <dbReference type="PIRSR" id="PIRSR600760-2"/>
    </source>
</evidence>
<dbReference type="CDD" id="cd01639">
    <property type="entry name" value="IMPase"/>
    <property type="match status" value="1"/>
</dbReference>
<reference evidence="12" key="1">
    <citation type="submission" date="2017-12" db="EMBL/GenBank/DDBJ databases">
        <title>Draft genome sequence of Telmatospirillum siberiense 26-4b1T, an acidotolerant peatland alphaproteobacterium potentially involved in sulfur cycling.</title>
        <authorList>
            <person name="Hausmann B."/>
            <person name="Pjevac P."/>
            <person name="Schreck K."/>
            <person name="Herbold C.W."/>
            <person name="Daims H."/>
            <person name="Wagner M."/>
            <person name="Pester M."/>
            <person name="Loy A."/>
        </authorList>
    </citation>
    <scope>NUCLEOTIDE SEQUENCE [LARGE SCALE GENOMIC DNA]</scope>
    <source>
        <strain evidence="12">26-4b1</strain>
    </source>
</reference>
<dbReference type="SUPFAM" id="SSF56655">
    <property type="entry name" value="Carbohydrate phosphatase"/>
    <property type="match status" value="1"/>
</dbReference>
<accession>A0A2N3PTG8</accession>
<feature type="binding site" evidence="9">
    <location>
        <position position="100"/>
    </location>
    <ligand>
        <name>Mg(2+)</name>
        <dbReference type="ChEBI" id="CHEBI:18420"/>
        <label>1</label>
        <note>catalytic</note>
    </ligand>
</feature>
<organism evidence="11 12">
    <name type="scientific">Telmatospirillum siberiense</name>
    <dbReference type="NCBI Taxonomy" id="382514"/>
    <lineage>
        <taxon>Bacteria</taxon>
        <taxon>Pseudomonadati</taxon>
        <taxon>Pseudomonadota</taxon>
        <taxon>Alphaproteobacteria</taxon>
        <taxon>Rhodospirillales</taxon>
        <taxon>Rhodospirillaceae</taxon>
        <taxon>Telmatospirillum</taxon>
    </lineage>
</organism>
<evidence type="ECO:0000256" key="10">
    <source>
        <dbReference type="RuleBase" id="RU364068"/>
    </source>
</evidence>
<keyword evidence="7 10" id="KW-0378">Hydrolase</keyword>
<dbReference type="InterPro" id="IPR020583">
    <property type="entry name" value="Inositol_monoP_metal-BS"/>
</dbReference>
<dbReference type="Gene3D" id="3.40.190.80">
    <property type="match status" value="1"/>
</dbReference>
<keyword evidence="8 9" id="KW-0460">Magnesium</keyword>
<keyword evidence="6 9" id="KW-0479">Metal-binding</keyword>
<dbReference type="GO" id="GO:0046872">
    <property type="term" value="F:metal ion binding"/>
    <property type="evidence" value="ECO:0007669"/>
    <property type="project" value="UniProtKB-KW"/>
</dbReference>
<evidence type="ECO:0000256" key="3">
    <source>
        <dbReference type="ARBA" id="ARBA00009759"/>
    </source>
</evidence>
<dbReference type="EMBL" id="PIUM01000018">
    <property type="protein sequence ID" value="PKU23693.1"/>
    <property type="molecule type" value="Genomic_DNA"/>
</dbReference>
<dbReference type="Pfam" id="PF00459">
    <property type="entry name" value="Inositol_P"/>
    <property type="match status" value="1"/>
</dbReference>
<comment type="cofactor">
    <cofactor evidence="2 9 10">
        <name>Mg(2+)</name>
        <dbReference type="ChEBI" id="CHEBI:18420"/>
    </cofactor>
</comment>
<feature type="binding site" evidence="9">
    <location>
        <position position="101"/>
    </location>
    <ligand>
        <name>Mg(2+)</name>
        <dbReference type="ChEBI" id="CHEBI:18420"/>
        <label>1</label>
        <note>catalytic</note>
    </ligand>
</feature>
<dbReference type="GO" id="GO:0007165">
    <property type="term" value="P:signal transduction"/>
    <property type="evidence" value="ECO:0007669"/>
    <property type="project" value="TreeGrafter"/>
</dbReference>
<evidence type="ECO:0000256" key="4">
    <source>
        <dbReference type="ARBA" id="ARBA00013106"/>
    </source>
</evidence>
<evidence type="ECO:0000313" key="11">
    <source>
        <dbReference type="EMBL" id="PKU23693.1"/>
    </source>
</evidence>
<dbReference type="InterPro" id="IPR033942">
    <property type="entry name" value="IMPase"/>
</dbReference>
<protein>
    <recommendedName>
        <fullName evidence="5 10">Inositol-1-monophosphatase</fullName>
        <ecNumber evidence="4 10">3.1.3.25</ecNumber>
    </recommendedName>
</protein>
<dbReference type="FunFam" id="3.30.540.10:FF:000003">
    <property type="entry name" value="Inositol-1-monophosphatase"/>
    <property type="match status" value="1"/>
</dbReference>
<evidence type="ECO:0000256" key="5">
    <source>
        <dbReference type="ARBA" id="ARBA00019784"/>
    </source>
</evidence>
<dbReference type="PANTHER" id="PTHR20854:SF4">
    <property type="entry name" value="INOSITOL-1-MONOPHOSPHATASE-RELATED"/>
    <property type="match status" value="1"/>
</dbReference>
<dbReference type="PRINTS" id="PR00377">
    <property type="entry name" value="IMPHPHTASES"/>
</dbReference>
<dbReference type="GO" id="GO:0008934">
    <property type="term" value="F:inositol monophosphate 1-phosphatase activity"/>
    <property type="evidence" value="ECO:0007669"/>
    <property type="project" value="InterPro"/>
</dbReference>